<sequence>MIIMIIIIIITAVTASVFSYWPTPIPGHEFTVHFLEDLSFNLLHTPQPISCHYSLSSLPFCCFSSTVLFSCNLTPIPTHFNTCFFWGFFSKFQ</sequence>
<reference evidence="2" key="1">
    <citation type="submission" date="2015-07" db="EMBL/GenBank/DDBJ databases">
        <title>MeaNS - Measles Nucleotide Surveillance Program.</title>
        <authorList>
            <person name="Tran T."/>
            <person name="Druce J."/>
        </authorList>
    </citation>
    <scope>NUCLEOTIDE SEQUENCE</scope>
    <source>
        <strain evidence="2">UCB-OBI-ISO-001</strain>
        <tissue evidence="2">Gonad</tissue>
    </source>
</reference>
<gene>
    <name evidence="2" type="ORF">OCBIM_22035507mg</name>
</gene>
<dbReference type="AlphaFoldDB" id="A0A0L8GDJ7"/>
<keyword evidence="1" id="KW-0732">Signal</keyword>
<organism evidence="2">
    <name type="scientific">Octopus bimaculoides</name>
    <name type="common">California two-spotted octopus</name>
    <dbReference type="NCBI Taxonomy" id="37653"/>
    <lineage>
        <taxon>Eukaryota</taxon>
        <taxon>Metazoa</taxon>
        <taxon>Spiralia</taxon>
        <taxon>Lophotrochozoa</taxon>
        <taxon>Mollusca</taxon>
        <taxon>Cephalopoda</taxon>
        <taxon>Coleoidea</taxon>
        <taxon>Octopodiformes</taxon>
        <taxon>Octopoda</taxon>
        <taxon>Incirrata</taxon>
        <taxon>Octopodidae</taxon>
        <taxon>Octopus</taxon>
    </lineage>
</organism>
<protein>
    <submittedName>
        <fullName evidence="2">Uncharacterized protein</fullName>
    </submittedName>
</protein>
<feature type="signal peptide" evidence="1">
    <location>
        <begin position="1"/>
        <end position="15"/>
    </location>
</feature>
<evidence type="ECO:0000256" key="1">
    <source>
        <dbReference type="SAM" id="SignalP"/>
    </source>
</evidence>
<feature type="chain" id="PRO_5012655656" evidence="1">
    <location>
        <begin position="16"/>
        <end position="93"/>
    </location>
</feature>
<dbReference type="EMBL" id="KQ422411">
    <property type="protein sequence ID" value="KOF74919.1"/>
    <property type="molecule type" value="Genomic_DNA"/>
</dbReference>
<proteinExistence type="predicted"/>
<accession>A0A0L8GDJ7</accession>
<evidence type="ECO:0000313" key="2">
    <source>
        <dbReference type="EMBL" id="KOF74919.1"/>
    </source>
</evidence>
<name>A0A0L8GDJ7_OCTBM</name>